<evidence type="ECO:0000256" key="1">
    <source>
        <dbReference type="SAM" id="MobiDB-lite"/>
    </source>
</evidence>
<sequence>MKDRVKYVDEIAKNTQVAWLTSLALIAFSLITIGGVRDSDFFAKVVRTELPLLGISVPTVAFFIVMPILLASGYLYFLFYVVKLTSGIASLPSEIRMDGTEKTTPLSMAIQPGLISEALISRKTDAIPSEFGFVYPILALFLAWWAAPAVLFLFWIRSWSHHNLGLTIFIAGLLVFALLFGWITYASVLRALRSGSTLQLKRSGVPIIWSFALLAVLAFFTSFAFTRGFTVGPSLLWQADLYQVELVERPDDWLPRRQAELEFLADHANLSRMDLDKALADEPSLRFANAKEQFVEQRNHFLLSLARPQLERTDLRSADMRYGFLPAVNLRRADLSGARLFAAEMEGALLSRAKLKGAALTRTTLSCARLEKSRLDYAYMVRARLDRASLKGAVLVGTNLRGADLSGANLTGATISRTNLYEANLRNAILSEKGLEGAIGNADTILPPHDPPFRLATCFIDLERDQISELSSAWRLPVEAFVGRYVCTDDKPTYVFGPNADGTATSSNSGRCWPNVGGEETD</sequence>
<dbReference type="SUPFAM" id="SSF141571">
    <property type="entry name" value="Pentapeptide repeat-like"/>
    <property type="match status" value="1"/>
</dbReference>
<dbReference type="Gene3D" id="2.160.20.80">
    <property type="entry name" value="E3 ubiquitin-protein ligase SopA"/>
    <property type="match status" value="1"/>
</dbReference>
<evidence type="ECO:0000313" key="3">
    <source>
        <dbReference type="EMBL" id="SDB14951.1"/>
    </source>
</evidence>
<evidence type="ECO:0000313" key="4">
    <source>
        <dbReference type="Proteomes" id="UP000199071"/>
    </source>
</evidence>
<feature type="transmembrane region" description="Helical" evidence="2">
    <location>
        <begin position="132"/>
        <end position="156"/>
    </location>
</feature>
<dbReference type="InterPro" id="IPR051082">
    <property type="entry name" value="Pentapeptide-BTB/POZ_domain"/>
</dbReference>
<feature type="region of interest" description="Disordered" evidence="1">
    <location>
        <begin position="500"/>
        <end position="522"/>
    </location>
</feature>
<feature type="transmembrane region" description="Helical" evidence="2">
    <location>
        <begin position="55"/>
        <end position="82"/>
    </location>
</feature>
<dbReference type="AlphaFoldDB" id="A0A1G6B2N6"/>
<gene>
    <name evidence="3" type="ORF">SAMN02982931_01151</name>
</gene>
<feature type="transmembrane region" description="Helical" evidence="2">
    <location>
        <begin position="204"/>
        <end position="225"/>
    </location>
</feature>
<keyword evidence="2" id="KW-0812">Transmembrane</keyword>
<dbReference type="Pfam" id="PF00805">
    <property type="entry name" value="Pentapeptide"/>
    <property type="match status" value="2"/>
</dbReference>
<dbReference type="InterPro" id="IPR001646">
    <property type="entry name" value="5peptide_repeat"/>
</dbReference>
<dbReference type="Proteomes" id="UP000199071">
    <property type="component" value="Unassembled WGS sequence"/>
</dbReference>
<name>A0A1G6B2N6_9HYPH</name>
<keyword evidence="2" id="KW-1133">Transmembrane helix</keyword>
<dbReference type="PANTHER" id="PTHR14136">
    <property type="entry name" value="BTB_POZ DOMAIN-CONTAINING PROTEIN KCTD9"/>
    <property type="match status" value="1"/>
</dbReference>
<feature type="transmembrane region" description="Helical" evidence="2">
    <location>
        <begin position="168"/>
        <end position="192"/>
    </location>
</feature>
<dbReference type="EMBL" id="FMXQ01000002">
    <property type="protein sequence ID" value="SDB14951.1"/>
    <property type="molecule type" value="Genomic_DNA"/>
</dbReference>
<proteinExistence type="predicted"/>
<keyword evidence="4" id="KW-1185">Reference proteome</keyword>
<keyword evidence="2" id="KW-0472">Membrane</keyword>
<evidence type="ECO:0000256" key="2">
    <source>
        <dbReference type="SAM" id="Phobius"/>
    </source>
</evidence>
<accession>A0A1G6B2N6</accession>
<reference evidence="3 4" key="1">
    <citation type="submission" date="2016-10" db="EMBL/GenBank/DDBJ databases">
        <authorList>
            <person name="de Groot N.N."/>
        </authorList>
    </citation>
    <scope>NUCLEOTIDE SEQUENCE [LARGE SCALE GENOMIC DNA]</scope>
    <source>
        <strain evidence="3 4">ATCC 35022</strain>
    </source>
</reference>
<organism evidence="3 4">
    <name type="scientific">Bauldia litoralis</name>
    <dbReference type="NCBI Taxonomy" id="665467"/>
    <lineage>
        <taxon>Bacteria</taxon>
        <taxon>Pseudomonadati</taxon>
        <taxon>Pseudomonadota</taxon>
        <taxon>Alphaproteobacteria</taxon>
        <taxon>Hyphomicrobiales</taxon>
        <taxon>Kaistiaceae</taxon>
        <taxon>Bauldia</taxon>
    </lineage>
</organism>
<protein>
    <submittedName>
        <fullName evidence="3">Uncharacterized protein YjbI, contains pentapeptide repeats</fullName>
    </submittedName>
</protein>
<dbReference type="STRING" id="665467.SAMN02982931_01151"/>
<dbReference type="PANTHER" id="PTHR14136:SF17">
    <property type="entry name" value="BTB_POZ DOMAIN-CONTAINING PROTEIN KCTD9"/>
    <property type="match status" value="1"/>
</dbReference>
<feature type="transmembrane region" description="Helical" evidence="2">
    <location>
        <begin position="16"/>
        <end position="35"/>
    </location>
</feature>